<evidence type="ECO:0000313" key="4">
    <source>
        <dbReference type="EMBL" id="CAZ79618.1"/>
    </source>
</evidence>
<evidence type="ECO:0000256" key="3">
    <source>
        <dbReference type="SAM" id="Phobius"/>
    </source>
</evidence>
<proteinExistence type="predicted"/>
<dbReference type="KEGG" id="tml:GSTUM_00000333001"/>
<keyword evidence="3" id="KW-0812">Transmembrane</keyword>
<dbReference type="GeneID" id="9186316"/>
<dbReference type="Proteomes" id="UP000006911">
    <property type="component" value="Unassembled WGS sequence"/>
</dbReference>
<organism evidence="4 5">
    <name type="scientific">Tuber melanosporum (strain Mel28)</name>
    <name type="common">Perigord black truffle</name>
    <dbReference type="NCBI Taxonomy" id="656061"/>
    <lineage>
        <taxon>Eukaryota</taxon>
        <taxon>Fungi</taxon>
        <taxon>Dikarya</taxon>
        <taxon>Ascomycota</taxon>
        <taxon>Pezizomycotina</taxon>
        <taxon>Pezizomycetes</taxon>
        <taxon>Pezizales</taxon>
        <taxon>Tuberaceae</taxon>
        <taxon>Tuber</taxon>
    </lineage>
</organism>
<dbReference type="AlphaFoldDB" id="D5G525"/>
<evidence type="ECO:0000313" key="5">
    <source>
        <dbReference type="Proteomes" id="UP000006911"/>
    </source>
</evidence>
<feature type="transmembrane region" description="Helical" evidence="3">
    <location>
        <begin position="150"/>
        <end position="171"/>
    </location>
</feature>
<reference evidence="4 5" key="1">
    <citation type="journal article" date="2010" name="Nature">
        <title>Perigord black truffle genome uncovers evolutionary origins and mechanisms of symbiosis.</title>
        <authorList>
            <person name="Martin F."/>
            <person name="Kohler A."/>
            <person name="Murat C."/>
            <person name="Balestrini R."/>
            <person name="Coutinho P.M."/>
            <person name="Jaillon O."/>
            <person name="Montanini B."/>
            <person name="Morin E."/>
            <person name="Noel B."/>
            <person name="Percudani R."/>
            <person name="Porcel B."/>
            <person name="Rubini A."/>
            <person name="Amicucci A."/>
            <person name="Amselem J."/>
            <person name="Anthouard V."/>
            <person name="Arcioni S."/>
            <person name="Artiguenave F."/>
            <person name="Aury J.M."/>
            <person name="Ballario P."/>
            <person name="Bolchi A."/>
            <person name="Brenna A."/>
            <person name="Brun A."/>
            <person name="Buee M."/>
            <person name="Cantarel B."/>
            <person name="Chevalier G."/>
            <person name="Couloux A."/>
            <person name="Da Silva C."/>
            <person name="Denoeud F."/>
            <person name="Duplessis S."/>
            <person name="Ghignone S."/>
            <person name="Hilselberger B."/>
            <person name="Iotti M."/>
            <person name="Marcais B."/>
            <person name="Mello A."/>
            <person name="Miranda M."/>
            <person name="Pacioni G."/>
            <person name="Quesneville H."/>
            <person name="Riccioni C."/>
            <person name="Ruotolo R."/>
            <person name="Splivallo R."/>
            <person name="Stocchi V."/>
            <person name="Tisserant E."/>
            <person name="Viscomi A.R."/>
            <person name="Zambonelli A."/>
            <person name="Zampieri E."/>
            <person name="Henrissat B."/>
            <person name="Lebrun M.H."/>
            <person name="Paolocci F."/>
            <person name="Bonfante P."/>
            <person name="Ottonello S."/>
            <person name="Wincker P."/>
        </authorList>
    </citation>
    <scope>NUCLEOTIDE SEQUENCE [LARGE SCALE GENOMIC DNA]</scope>
    <source>
        <strain evidence="4 5">Mel28</strain>
    </source>
</reference>
<keyword evidence="5" id="KW-1185">Reference proteome</keyword>
<accession>D5G525</accession>
<evidence type="ECO:0000256" key="2">
    <source>
        <dbReference type="SAM" id="MobiDB-lite"/>
    </source>
</evidence>
<dbReference type="InParanoid" id="D5G525"/>
<feature type="coiled-coil region" evidence="1">
    <location>
        <begin position="201"/>
        <end position="232"/>
    </location>
</feature>
<name>D5G525_TUBMM</name>
<keyword evidence="1" id="KW-0175">Coiled coil</keyword>
<feature type="compositionally biased region" description="Low complexity" evidence="2">
    <location>
        <begin position="88"/>
        <end position="102"/>
    </location>
</feature>
<gene>
    <name evidence="4" type="ORF">GSTUM_00000333001</name>
</gene>
<dbReference type="RefSeq" id="XP_002835461.1">
    <property type="nucleotide sequence ID" value="XM_002835415.1"/>
</dbReference>
<protein>
    <submittedName>
        <fullName evidence="4">(Perigord truffle) hypothetical protein</fullName>
    </submittedName>
</protein>
<dbReference type="HOGENOM" id="CLU_1016329_0_0_1"/>
<keyword evidence="3" id="KW-0472">Membrane</keyword>
<dbReference type="EMBL" id="FN429995">
    <property type="protein sequence ID" value="CAZ79618.1"/>
    <property type="molecule type" value="Genomic_DNA"/>
</dbReference>
<keyword evidence="3" id="KW-1133">Transmembrane helix</keyword>
<evidence type="ECO:0000256" key="1">
    <source>
        <dbReference type="SAM" id="Coils"/>
    </source>
</evidence>
<sequence>MSSPPYSTSQLLTTVMKNPTVLVPTPSTTSTWESGDFRNITYSTIKLPAGATEDTTFQVTGPGGPTGLRRQGQEHLYTVIAIGQPLPSNESTSTTTTGNSASQPRSKPTAEPAPSPPAAPTDIPVATGGATLPTPLPAQQTGSSDNAPKVVAGVIGGLFLLTLAALLFLIFKLRKAAKDRALSPPAMVFTETSSAKGQSTISELSARNTDLMNQLEERNAQLSALQATLMRSNRIERLGHYTFQVHGTAPRSFTGAARDPDFSGSAIRSVAAAA</sequence>
<feature type="region of interest" description="Disordered" evidence="2">
    <location>
        <begin position="83"/>
        <end position="144"/>
    </location>
</feature>